<evidence type="ECO:0000256" key="2">
    <source>
        <dbReference type="ARBA" id="ARBA00022801"/>
    </source>
</evidence>
<dbReference type="CDD" id="cd06127">
    <property type="entry name" value="DEDDh"/>
    <property type="match status" value="1"/>
</dbReference>
<reference evidence="5 6" key="1">
    <citation type="submission" date="2020-07" db="EMBL/GenBank/DDBJ databases">
        <title>Sequencing the genomes of 1000 actinobacteria strains.</title>
        <authorList>
            <person name="Klenk H.-P."/>
        </authorList>
    </citation>
    <scope>NUCLEOTIDE SEQUENCE [LARGE SCALE GENOMIC DNA]</scope>
    <source>
        <strain evidence="5 6">DSM 44065</strain>
    </source>
</reference>
<accession>A0A853ANC0</accession>
<dbReference type="InterPro" id="IPR013520">
    <property type="entry name" value="Ribonucl_H"/>
</dbReference>
<dbReference type="GO" id="GO:0008408">
    <property type="term" value="F:3'-5' exonuclease activity"/>
    <property type="evidence" value="ECO:0007669"/>
    <property type="project" value="TreeGrafter"/>
</dbReference>
<evidence type="ECO:0000256" key="3">
    <source>
        <dbReference type="ARBA" id="ARBA00022839"/>
    </source>
</evidence>
<keyword evidence="2" id="KW-0378">Hydrolase</keyword>
<dbReference type="InterPro" id="IPR012337">
    <property type="entry name" value="RNaseH-like_sf"/>
</dbReference>
<dbReference type="RefSeq" id="WP_179722057.1">
    <property type="nucleotide sequence ID" value="NZ_BAABFH010000001.1"/>
</dbReference>
<dbReference type="AlphaFoldDB" id="A0A853ANC0"/>
<dbReference type="Gene3D" id="3.30.420.10">
    <property type="entry name" value="Ribonuclease H-like superfamily/Ribonuclease H"/>
    <property type="match status" value="1"/>
</dbReference>
<keyword evidence="5" id="KW-0548">Nucleotidyltransferase</keyword>
<dbReference type="EMBL" id="JACCFJ010000001">
    <property type="protein sequence ID" value="NYI84659.1"/>
    <property type="molecule type" value="Genomic_DNA"/>
</dbReference>
<feature type="domain" description="Exonuclease" evidence="4">
    <location>
        <begin position="11"/>
        <end position="186"/>
    </location>
</feature>
<dbReference type="PANTHER" id="PTHR30231">
    <property type="entry name" value="DNA POLYMERASE III SUBUNIT EPSILON"/>
    <property type="match status" value="1"/>
</dbReference>
<dbReference type="Pfam" id="PF00929">
    <property type="entry name" value="RNase_T"/>
    <property type="match status" value="1"/>
</dbReference>
<proteinExistence type="predicted"/>
<keyword evidence="3" id="KW-0269">Exonuclease</keyword>
<protein>
    <submittedName>
        <fullName evidence="5">DNA polymerase-3 subunit epsilon</fullName>
        <ecNumber evidence="5">2.7.7.7</ecNumber>
    </submittedName>
</protein>
<dbReference type="GO" id="GO:0005829">
    <property type="term" value="C:cytosol"/>
    <property type="evidence" value="ECO:0007669"/>
    <property type="project" value="TreeGrafter"/>
</dbReference>
<dbReference type="SMART" id="SM00479">
    <property type="entry name" value="EXOIII"/>
    <property type="match status" value="1"/>
</dbReference>
<keyword evidence="1" id="KW-0540">Nuclease</keyword>
<evidence type="ECO:0000256" key="1">
    <source>
        <dbReference type="ARBA" id="ARBA00022722"/>
    </source>
</evidence>
<comment type="caution">
    <text evidence="5">The sequence shown here is derived from an EMBL/GenBank/DDBJ whole genome shotgun (WGS) entry which is preliminary data.</text>
</comment>
<dbReference type="EC" id="2.7.7.7" evidence="5"/>
<evidence type="ECO:0000313" key="6">
    <source>
        <dbReference type="Proteomes" id="UP000587002"/>
    </source>
</evidence>
<keyword evidence="6" id="KW-1185">Reference proteome</keyword>
<dbReference type="Proteomes" id="UP000587002">
    <property type="component" value="Unassembled WGS sequence"/>
</dbReference>
<dbReference type="GO" id="GO:0003887">
    <property type="term" value="F:DNA-directed DNA polymerase activity"/>
    <property type="evidence" value="ECO:0007669"/>
    <property type="project" value="UniProtKB-EC"/>
</dbReference>
<gene>
    <name evidence="5" type="ORF">HNR68_003289</name>
</gene>
<dbReference type="PANTHER" id="PTHR30231:SF4">
    <property type="entry name" value="PROTEIN NEN2"/>
    <property type="match status" value="1"/>
</dbReference>
<name>A0A853ANC0_9PSEU</name>
<evidence type="ECO:0000313" key="5">
    <source>
        <dbReference type="EMBL" id="NYI84659.1"/>
    </source>
</evidence>
<dbReference type="SUPFAM" id="SSF53098">
    <property type="entry name" value="Ribonuclease H-like"/>
    <property type="match status" value="1"/>
</dbReference>
<evidence type="ECO:0000259" key="4">
    <source>
        <dbReference type="SMART" id="SM00479"/>
    </source>
</evidence>
<keyword evidence="5" id="KW-0808">Transferase</keyword>
<sequence length="339" mass="36802">MINSASWADGPLLAFDLETTGTDTVHDRIVTAAVVAIVPGQAPRVRTWLADPGVEIPDGAARVHGITTDHARRHGRDAAEVVADVAEALGESWCASTPLCVFNAPFDLSLLQAELRRHHDRDLDLAGPVVDPRCLDKHLDRYRRGKRTLADLCAHYRVRHDAAHEAAGDALACARLAWRLAKAHPAAIGTRPLAELHRDQVAWHRDQQLAFADHLERLAGRATDAAEADQLRHRAAGVRADADGWPVKTAARPVPGGAWPRLEERLSRDLQAWIASAPTTVCRAMPAGADTRAQVTAFYALDHRTRCPETSQCRVLLDLLDRGHVAEARALVADLAAGA</sequence>
<dbReference type="GO" id="GO:0003676">
    <property type="term" value="F:nucleic acid binding"/>
    <property type="evidence" value="ECO:0007669"/>
    <property type="project" value="InterPro"/>
</dbReference>
<organism evidence="5 6">
    <name type="scientific">Saccharopolyspora hordei</name>
    <dbReference type="NCBI Taxonomy" id="1838"/>
    <lineage>
        <taxon>Bacteria</taxon>
        <taxon>Bacillati</taxon>
        <taxon>Actinomycetota</taxon>
        <taxon>Actinomycetes</taxon>
        <taxon>Pseudonocardiales</taxon>
        <taxon>Pseudonocardiaceae</taxon>
        <taxon>Saccharopolyspora</taxon>
    </lineage>
</organism>
<dbReference type="NCBIfam" id="NF005927">
    <property type="entry name" value="PRK07942.1"/>
    <property type="match status" value="1"/>
</dbReference>
<dbReference type="InterPro" id="IPR036397">
    <property type="entry name" value="RNaseH_sf"/>
</dbReference>